<gene>
    <name evidence="1" type="ORF">LSUE1_G003416</name>
</gene>
<accession>A0A8T9C9R5</accession>
<protein>
    <submittedName>
        <fullName evidence="1">Uncharacterized protein</fullName>
    </submittedName>
</protein>
<dbReference type="OrthoDB" id="1263307at2759"/>
<dbReference type="Gene3D" id="3.40.50.1820">
    <property type="entry name" value="alpha/beta hydrolase"/>
    <property type="match status" value="1"/>
</dbReference>
<evidence type="ECO:0000313" key="2">
    <source>
        <dbReference type="Proteomes" id="UP000469558"/>
    </source>
</evidence>
<dbReference type="PANTHER" id="PTHR37017">
    <property type="entry name" value="AB HYDROLASE-1 DOMAIN-CONTAINING PROTEIN-RELATED"/>
    <property type="match status" value="1"/>
</dbReference>
<comment type="caution">
    <text evidence="1">The sequence shown here is derived from an EMBL/GenBank/DDBJ whole genome shotgun (WGS) entry which is preliminary data.</text>
</comment>
<name>A0A8T9C9R5_9HELO</name>
<proteinExistence type="predicted"/>
<dbReference type="AlphaFoldDB" id="A0A8T9C9R5"/>
<feature type="non-terminal residue" evidence="1">
    <location>
        <position position="1"/>
    </location>
</feature>
<keyword evidence="2" id="KW-1185">Reference proteome</keyword>
<evidence type="ECO:0000313" key="1">
    <source>
        <dbReference type="EMBL" id="TVY80524.1"/>
    </source>
</evidence>
<dbReference type="InterPro" id="IPR029058">
    <property type="entry name" value="AB_hydrolase_fold"/>
</dbReference>
<dbReference type="Proteomes" id="UP000469558">
    <property type="component" value="Unassembled WGS sequence"/>
</dbReference>
<organism evidence="1 2">
    <name type="scientific">Lachnellula suecica</name>
    <dbReference type="NCBI Taxonomy" id="602035"/>
    <lineage>
        <taxon>Eukaryota</taxon>
        <taxon>Fungi</taxon>
        <taxon>Dikarya</taxon>
        <taxon>Ascomycota</taxon>
        <taxon>Pezizomycotina</taxon>
        <taxon>Leotiomycetes</taxon>
        <taxon>Helotiales</taxon>
        <taxon>Lachnaceae</taxon>
        <taxon>Lachnellula</taxon>
    </lineage>
</organism>
<dbReference type="EMBL" id="QGMK01000667">
    <property type="protein sequence ID" value="TVY80524.1"/>
    <property type="molecule type" value="Genomic_DNA"/>
</dbReference>
<reference evidence="1 2" key="1">
    <citation type="submission" date="2018-05" db="EMBL/GenBank/DDBJ databases">
        <title>Genome sequencing and assembly of the regulated plant pathogen Lachnellula willkommii and related sister species for the development of diagnostic species identification markers.</title>
        <authorList>
            <person name="Giroux E."/>
            <person name="Bilodeau G."/>
        </authorList>
    </citation>
    <scope>NUCLEOTIDE SEQUENCE [LARGE SCALE GENOMIC DNA]</scope>
    <source>
        <strain evidence="1 2">CBS 268.59</strain>
    </source>
</reference>
<dbReference type="InterPro" id="IPR052897">
    <property type="entry name" value="Sec-Metab_Biosynth_Hydrolase"/>
</dbReference>
<dbReference type="PANTHER" id="PTHR37017:SF11">
    <property type="entry name" value="ESTERASE_LIPASE_THIOESTERASE DOMAIN-CONTAINING PROTEIN"/>
    <property type="match status" value="1"/>
</dbReference>
<sequence length="138" mass="15249">IFYTCAFIIPLGKSVHSFFQPKDGTPPVVPPYCKFHFFNGIEEDTAKHYESTLTASAVLKTVLRNDAYASLPCVYLVTENDLALPAAYQEAMVELQNQRPEVQISLIRCSNGHSPHLAFTKGLVAEVKRFGTTALGLD</sequence>